<evidence type="ECO:0000256" key="7">
    <source>
        <dbReference type="ARBA" id="ARBA00022777"/>
    </source>
</evidence>
<dbReference type="GO" id="GO:0004765">
    <property type="term" value="F:shikimate kinase activity"/>
    <property type="evidence" value="ECO:0007669"/>
    <property type="project" value="UniProtKB-UniRule"/>
</dbReference>
<dbReference type="GO" id="GO:0005524">
    <property type="term" value="F:ATP binding"/>
    <property type="evidence" value="ECO:0007669"/>
    <property type="project" value="UniProtKB-UniRule"/>
</dbReference>
<evidence type="ECO:0000256" key="9">
    <source>
        <dbReference type="ARBA" id="ARBA00023141"/>
    </source>
</evidence>
<dbReference type="GO" id="GO:0009073">
    <property type="term" value="P:aromatic amino acid family biosynthetic process"/>
    <property type="evidence" value="ECO:0007669"/>
    <property type="project" value="UniProtKB-KW"/>
</dbReference>
<feature type="binding site" evidence="11">
    <location>
        <position position="138"/>
    </location>
    <ligand>
        <name>substrate</name>
    </ligand>
</feature>
<evidence type="ECO:0000313" key="16">
    <source>
        <dbReference type="Proteomes" id="UP000648077"/>
    </source>
</evidence>
<proteinExistence type="inferred from homology"/>
<dbReference type="GO" id="GO:0005829">
    <property type="term" value="C:cytosol"/>
    <property type="evidence" value="ECO:0007669"/>
    <property type="project" value="TreeGrafter"/>
</dbReference>
<evidence type="ECO:0000313" key="12">
    <source>
        <dbReference type="EMBL" id="MBF2229061.1"/>
    </source>
</evidence>
<comment type="caution">
    <text evidence="12">The sequence shown here is derived from an EMBL/GenBank/DDBJ whole genome shotgun (WGS) entry which is preliminary data.</text>
</comment>
<comment type="similarity">
    <text evidence="2 11">Belongs to the shikimate kinase family.</text>
</comment>
<dbReference type="AlphaFoldDB" id="A0A4Q9W8K8"/>
<accession>A0A4Q9W8K8</accession>
<feature type="binding site" evidence="11">
    <location>
        <begin position="15"/>
        <end position="20"/>
    </location>
    <ligand>
        <name>ATP</name>
        <dbReference type="ChEBI" id="CHEBI:30616"/>
    </ligand>
</feature>
<dbReference type="SMR" id="A0A4Q9W8K8"/>
<evidence type="ECO:0000313" key="15">
    <source>
        <dbReference type="Proteomes" id="UP000228502"/>
    </source>
</evidence>
<keyword evidence="9 11" id="KW-0057">Aromatic amino acid biosynthesis</keyword>
<evidence type="ECO:0000256" key="5">
    <source>
        <dbReference type="ARBA" id="ARBA00022679"/>
    </source>
</evidence>
<keyword evidence="7 11" id="KW-0418">Kinase</keyword>
<dbReference type="Proteomes" id="UP000622362">
    <property type="component" value="Unassembled WGS sequence"/>
</dbReference>
<dbReference type="EMBL" id="JACGQI010000001">
    <property type="protein sequence ID" value="MBF2229061.1"/>
    <property type="molecule type" value="Genomic_DNA"/>
</dbReference>
<reference evidence="13" key="3">
    <citation type="submission" date="2020-11" db="EMBL/GenBank/DDBJ databases">
        <title>Molecular epidemiology and genomic profiles of multidrug-resistant bacteria collected from clinical sources in South Africa.</title>
        <authorList>
            <person name="Asante J."/>
            <person name="Amoako D.G."/>
        </authorList>
    </citation>
    <scope>NUCLEOTIDE SEQUENCE</scope>
    <source>
        <strain evidence="13">C68</strain>
    </source>
</reference>
<comment type="caution">
    <text evidence="11">Lacks conserved residue(s) required for the propagation of feature annotation.</text>
</comment>
<dbReference type="HAMAP" id="MF_00109">
    <property type="entry name" value="Shikimate_kinase"/>
    <property type="match status" value="1"/>
</dbReference>
<dbReference type="UniPathway" id="UPA00053">
    <property type="reaction ID" value="UER00088"/>
</dbReference>
<keyword evidence="4 11" id="KW-0028">Amino-acid biosynthesis</keyword>
<keyword evidence="11" id="KW-0460">Magnesium</keyword>
<dbReference type="EMBL" id="JADPYN010000002">
    <property type="protein sequence ID" value="MBF9302808.1"/>
    <property type="molecule type" value="Genomic_DNA"/>
</dbReference>
<comment type="function">
    <text evidence="11">Catalyzes the specific phosphorylation of the 3-hydroxyl group of shikimic acid using ATP as a cosubstrate.</text>
</comment>
<dbReference type="InterPro" id="IPR000623">
    <property type="entry name" value="Shikimate_kinase/TSH1"/>
</dbReference>
<reference evidence="14 15" key="1">
    <citation type="submission" date="2017-10" db="EMBL/GenBank/DDBJ databases">
        <title>genome sequences of Staph epi in chlorhexidine trial.</title>
        <authorList>
            <person name="Greninger A.L."/>
            <person name="Addetia A."/>
            <person name="Qin X."/>
            <person name="Zerr D."/>
        </authorList>
    </citation>
    <scope>NUCLEOTIDE SEQUENCE [LARGE SCALE GENOMIC DNA]</scope>
    <source>
        <strain evidence="14 15">SCH-17</strain>
    </source>
</reference>
<dbReference type="KEGG" id="seps:DP17_181"/>
<comment type="catalytic activity">
    <reaction evidence="10 11">
        <text>shikimate + ATP = 3-phosphoshikimate + ADP + H(+)</text>
        <dbReference type="Rhea" id="RHEA:13121"/>
        <dbReference type="ChEBI" id="CHEBI:15378"/>
        <dbReference type="ChEBI" id="CHEBI:30616"/>
        <dbReference type="ChEBI" id="CHEBI:36208"/>
        <dbReference type="ChEBI" id="CHEBI:145989"/>
        <dbReference type="ChEBI" id="CHEBI:456216"/>
        <dbReference type="EC" id="2.7.1.71"/>
    </reaction>
</comment>
<keyword evidence="11" id="KW-0479">Metal-binding</keyword>
<evidence type="ECO:0000313" key="14">
    <source>
        <dbReference type="EMBL" id="PIH11455.1"/>
    </source>
</evidence>
<dbReference type="Proteomes" id="UP000228502">
    <property type="component" value="Unassembled WGS sequence"/>
</dbReference>
<dbReference type="Pfam" id="PF01202">
    <property type="entry name" value="SKI"/>
    <property type="match status" value="1"/>
</dbReference>
<evidence type="ECO:0000256" key="1">
    <source>
        <dbReference type="ARBA" id="ARBA00004842"/>
    </source>
</evidence>
<dbReference type="PANTHER" id="PTHR21087:SF16">
    <property type="entry name" value="SHIKIMATE KINASE 1, CHLOROPLASTIC"/>
    <property type="match status" value="1"/>
</dbReference>
<comment type="pathway">
    <text evidence="1 11">Metabolic intermediate biosynthesis; chorismate biosynthesis; chorismate from D-erythrose 4-phosphate and phosphoenolpyruvate: step 5/7.</text>
</comment>
<dbReference type="Proteomes" id="UP000648077">
    <property type="component" value="Unassembled WGS sequence"/>
</dbReference>
<evidence type="ECO:0000256" key="10">
    <source>
        <dbReference type="ARBA" id="ARBA00048567"/>
    </source>
</evidence>
<keyword evidence="6 11" id="KW-0547">Nucleotide-binding</keyword>
<name>A0A4Q9W8K8_STAEP</name>
<feature type="binding site" evidence="11">
    <location>
        <position position="19"/>
    </location>
    <ligand>
        <name>Mg(2+)</name>
        <dbReference type="ChEBI" id="CHEBI:18420"/>
    </ligand>
</feature>
<dbReference type="EC" id="2.7.1.71" evidence="3 11"/>
<evidence type="ECO:0000256" key="8">
    <source>
        <dbReference type="ARBA" id="ARBA00022840"/>
    </source>
</evidence>
<dbReference type="GO" id="GO:0009423">
    <property type="term" value="P:chorismate biosynthetic process"/>
    <property type="evidence" value="ECO:0007669"/>
    <property type="project" value="UniProtKB-UniRule"/>
</dbReference>
<reference evidence="12" key="2">
    <citation type="submission" date="2020-08" db="EMBL/GenBank/DDBJ databases">
        <title>Changes in the skin microbiome associated with squamous cell carcinoma in transplant recipients.</title>
        <authorList>
            <person name="Zaugg J."/>
            <person name="Krueger A."/>
            <person name="Lachner N."/>
        </authorList>
    </citation>
    <scope>NUCLEOTIDE SEQUENCE</scope>
    <source>
        <strain evidence="12">R5988</strain>
    </source>
</reference>
<evidence type="ECO:0000256" key="3">
    <source>
        <dbReference type="ARBA" id="ARBA00012154"/>
    </source>
</evidence>
<comment type="subcellular location">
    <subcellularLocation>
        <location evidence="11">Cytoplasm</location>
    </subcellularLocation>
</comment>
<dbReference type="Gene3D" id="3.40.50.300">
    <property type="entry name" value="P-loop containing nucleotide triphosphate hydrolases"/>
    <property type="match status" value="1"/>
</dbReference>
<keyword evidence="8 11" id="KW-0067">ATP-binding</keyword>
<feature type="binding site" evidence="11">
    <location>
        <position position="82"/>
    </location>
    <ligand>
        <name>substrate</name>
    </ligand>
</feature>
<dbReference type="GeneID" id="50018659"/>
<comment type="cofactor">
    <cofactor evidence="11">
        <name>Mg(2+)</name>
        <dbReference type="ChEBI" id="CHEBI:18420"/>
    </cofactor>
    <text evidence="11">Binds 1 Mg(2+) ion per subunit.</text>
</comment>
<comment type="subunit">
    <text evidence="11">Monomer.</text>
</comment>
<feature type="binding site" evidence="11">
    <location>
        <position position="61"/>
    </location>
    <ligand>
        <name>substrate</name>
    </ligand>
</feature>
<evidence type="ECO:0000256" key="6">
    <source>
        <dbReference type="ARBA" id="ARBA00022741"/>
    </source>
</evidence>
<dbReference type="PRINTS" id="PR01100">
    <property type="entry name" value="SHIKIMTKNASE"/>
</dbReference>
<dbReference type="PANTHER" id="PTHR21087">
    <property type="entry name" value="SHIKIMATE KINASE"/>
    <property type="match status" value="1"/>
</dbReference>
<feature type="binding site" evidence="11">
    <location>
        <position position="120"/>
    </location>
    <ligand>
        <name>ATP</name>
        <dbReference type="ChEBI" id="CHEBI:30616"/>
    </ligand>
</feature>
<dbReference type="EMBL" id="PEJG01000001">
    <property type="protein sequence ID" value="PIH11455.1"/>
    <property type="molecule type" value="Genomic_DNA"/>
</dbReference>
<keyword evidence="11" id="KW-0963">Cytoplasm</keyword>
<feature type="binding site" evidence="11">
    <location>
        <position position="37"/>
    </location>
    <ligand>
        <name>substrate</name>
    </ligand>
</feature>
<dbReference type="GO" id="GO:0008652">
    <property type="term" value="P:amino acid biosynthetic process"/>
    <property type="evidence" value="ECO:0007669"/>
    <property type="project" value="UniProtKB-KW"/>
</dbReference>
<evidence type="ECO:0000313" key="13">
    <source>
        <dbReference type="EMBL" id="MBF9302808.1"/>
    </source>
</evidence>
<protein>
    <recommendedName>
        <fullName evidence="3 11">Shikimate kinase</fullName>
        <shortName evidence="11">SK</shortName>
        <ecNumber evidence="3 11">2.7.1.71</ecNumber>
    </recommendedName>
</protein>
<evidence type="ECO:0000256" key="2">
    <source>
        <dbReference type="ARBA" id="ARBA00006997"/>
    </source>
</evidence>
<gene>
    <name evidence="11" type="primary">aroK</name>
    <name evidence="14" type="ORF">CTJ08_01035</name>
    <name evidence="12" type="ORF">H3963_01110</name>
    <name evidence="13" type="ORF">I3V53_01720</name>
</gene>
<keyword evidence="5 11" id="KW-0808">Transferase</keyword>
<dbReference type="SUPFAM" id="SSF52540">
    <property type="entry name" value="P-loop containing nucleoside triphosphate hydrolases"/>
    <property type="match status" value="1"/>
</dbReference>
<dbReference type="GO" id="GO:0000287">
    <property type="term" value="F:magnesium ion binding"/>
    <property type="evidence" value="ECO:0007669"/>
    <property type="project" value="UniProtKB-UniRule"/>
</dbReference>
<dbReference type="RefSeq" id="WP_002440040.1">
    <property type="nucleotide sequence ID" value="NZ_AP019721.1"/>
</dbReference>
<dbReference type="InterPro" id="IPR023000">
    <property type="entry name" value="Shikimate_kinase_CS"/>
</dbReference>
<dbReference type="InterPro" id="IPR031322">
    <property type="entry name" value="Shikimate/glucono_kinase"/>
</dbReference>
<dbReference type="CDD" id="cd00464">
    <property type="entry name" value="SK"/>
    <property type="match status" value="1"/>
</dbReference>
<evidence type="ECO:0000256" key="11">
    <source>
        <dbReference type="HAMAP-Rule" id="MF_00109"/>
    </source>
</evidence>
<dbReference type="InterPro" id="IPR027417">
    <property type="entry name" value="P-loop_NTPase"/>
</dbReference>
<dbReference type="OrthoDB" id="9800332at2"/>
<sequence length="170" mass="19236">MKSIQVPIILVGFMGTGKTTVGKYLSDLYNLSYVDLDNFIEVNECKSIPNIFNDIGEKGFRSLETRYLKSCLNTFDIISTGGGIIEDTNSLKLLKNQKHVVWLDCDIEIIFKRVKNDSHRPNAKSKNLNQLDALYSSRLSRYNEIAFMKVDSAQSVSEICTLIKTKLLSD</sequence>
<evidence type="ECO:0000256" key="4">
    <source>
        <dbReference type="ARBA" id="ARBA00022605"/>
    </source>
</evidence>
<dbReference type="PROSITE" id="PS01128">
    <property type="entry name" value="SHIKIMATE_KINASE"/>
    <property type="match status" value="1"/>
</dbReference>
<organism evidence="12 16">
    <name type="scientific">Staphylococcus epidermidis</name>
    <dbReference type="NCBI Taxonomy" id="1282"/>
    <lineage>
        <taxon>Bacteria</taxon>
        <taxon>Bacillati</taxon>
        <taxon>Bacillota</taxon>
        <taxon>Bacilli</taxon>
        <taxon>Bacillales</taxon>
        <taxon>Staphylococcaceae</taxon>
        <taxon>Staphylococcus</taxon>
    </lineage>
</organism>